<dbReference type="AlphaFoldDB" id="E2C7F2"/>
<dbReference type="OMA" id="KCSKIRM"/>
<sequence>MAMNVTPIRKLVQILEKNVSTLKAESCSSDIDLKFRDKLEWFGKVSSSLTDKLQSLLYLSENYSFVNNDLKQFVNGIVNLWISVNKQVCEKCSKIRMASHTLSGVPLSLLIEKIKKESSRTKELLDTREDAYTSREYTECCALLDEIEDLLSNLKRCDHKARIYVNTAFKVAHCKDDSRKIETPVDKKNLLNKSNYIINLLDLQLQHYLAMSKLIPFLVKLEATVNEYASTIEVPLMNRAECTELDVFTIVAKLLTGELLDDEPMNPYHVLADNAPKKPVFIVKIKRRIDVPSISVVETVT</sequence>
<protein>
    <submittedName>
        <fullName evidence="1">Uncharacterized protein</fullName>
    </submittedName>
</protein>
<dbReference type="InParanoid" id="E2C7F2"/>
<accession>E2C7F2</accession>
<dbReference type="Proteomes" id="UP000008237">
    <property type="component" value="Unassembled WGS sequence"/>
</dbReference>
<organism evidence="2">
    <name type="scientific">Harpegnathos saltator</name>
    <name type="common">Jerdon's jumping ant</name>
    <dbReference type="NCBI Taxonomy" id="610380"/>
    <lineage>
        <taxon>Eukaryota</taxon>
        <taxon>Metazoa</taxon>
        <taxon>Ecdysozoa</taxon>
        <taxon>Arthropoda</taxon>
        <taxon>Hexapoda</taxon>
        <taxon>Insecta</taxon>
        <taxon>Pterygota</taxon>
        <taxon>Neoptera</taxon>
        <taxon>Endopterygota</taxon>
        <taxon>Hymenoptera</taxon>
        <taxon>Apocrita</taxon>
        <taxon>Aculeata</taxon>
        <taxon>Formicoidea</taxon>
        <taxon>Formicidae</taxon>
        <taxon>Ponerinae</taxon>
        <taxon>Ponerini</taxon>
        <taxon>Harpegnathos</taxon>
    </lineage>
</organism>
<gene>
    <name evidence="1" type="ORF">EAI_08717</name>
</gene>
<proteinExistence type="predicted"/>
<dbReference type="OrthoDB" id="7535498at2759"/>
<evidence type="ECO:0000313" key="2">
    <source>
        <dbReference type="Proteomes" id="UP000008237"/>
    </source>
</evidence>
<reference evidence="1 2" key="1">
    <citation type="journal article" date="2010" name="Science">
        <title>Genomic comparison of the ants Camponotus floridanus and Harpegnathos saltator.</title>
        <authorList>
            <person name="Bonasio R."/>
            <person name="Zhang G."/>
            <person name="Ye C."/>
            <person name="Mutti N.S."/>
            <person name="Fang X."/>
            <person name="Qin N."/>
            <person name="Donahue G."/>
            <person name="Yang P."/>
            <person name="Li Q."/>
            <person name="Li C."/>
            <person name="Zhang P."/>
            <person name="Huang Z."/>
            <person name="Berger S.L."/>
            <person name="Reinberg D."/>
            <person name="Wang J."/>
            <person name="Liebig J."/>
        </authorList>
    </citation>
    <scope>NUCLEOTIDE SEQUENCE [LARGE SCALE GENOMIC DNA]</scope>
    <source>
        <strain evidence="1 2">R22 G/1</strain>
    </source>
</reference>
<keyword evidence="2" id="KW-1185">Reference proteome</keyword>
<name>E2C7F2_HARSA</name>
<evidence type="ECO:0000313" key="1">
    <source>
        <dbReference type="EMBL" id="EFN76139.1"/>
    </source>
</evidence>
<dbReference type="EMBL" id="GL453369">
    <property type="protein sequence ID" value="EFN76139.1"/>
    <property type="molecule type" value="Genomic_DNA"/>
</dbReference>